<evidence type="ECO:0000259" key="6">
    <source>
        <dbReference type="PROSITE" id="PS51525"/>
    </source>
</evidence>
<feature type="compositionally biased region" description="Basic residues" evidence="4">
    <location>
        <begin position="514"/>
        <end position="526"/>
    </location>
</feature>
<dbReference type="PANTHER" id="PTHR22880">
    <property type="entry name" value="FALZ-RELATED BROMODOMAIN-CONTAINING PROTEINS"/>
    <property type="match status" value="1"/>
</dbReference>
<dbReference type="PROSITE" id="PS00633">
    <property type="entry name" value="BROMODOMAIN_1"/>
    <property type="match status" value="1"/>
</dbReference>
<dbReference type="InterPro" id="IPR036427">
    <property type="entry name" value="Bromodomain-like_sf"/>
</dbReference>
<evidence type="ECO:0000256" key="3">
    <source>
        <dbReference type="PROSITE-ProRule" id="PRU00035"/>
    </source>
</evidence>
<dbReference type="PROSITE" id="PS51525">
    <property type="entry name" value="NET"/>
    <property type="match status" value="1"/>
</dbReference>
<evidence type="ECO:0000256" key="2">
    <source>
        <dbReference type="ARBA" id="ARBA00023117"/>
    </source>
</evidence>
<protein>
    <submittedName>
        <fullName evidence="7">Homeotic protein female sterile</fullName>
    </submittedName>
</protein>
<dbReference type="GO" id="GO:0006355">
    <property type="term" value="P:regulation of DNA-templated transcription"/>
    <property type="evidence" value="ECO:0007669"/>
    <property type="project" value="TreeGrafter"/>
</dbReference>
<feature type="domain" description="NET" evidence="6">
    <location>
        <begin position="539"/>
        <end position="620"/>
    </location>
</feature>
<evidence type="ECO:0000313" key="7">
    <source>
        <dbReference type="EMBL" id="ADY42105.1"/>
    </source>
</evidence>
<dbReference type="EMBL" id="JI166871">
    <property type="protein sequence ID" value="ADY42105.1"/>
    <property type="molecule type" value="mRNA"/>
</dbReference>
<dbReference type="SUPFAM" id="SSF47370">
    <property type="entry name" value="Bromodomain"/>
    <property type="match status" value="1"/>
</dbReference>
<dbReference type="Pfam" id="PF00439">
    <property type="entry name" value="Bromodomain"/>
    <property type="match status" value="1"/>
</dbReference>
<dbReference type="SMART" id="SM00297">
    <property type="entry name" value="BROMO"/>
    <property type="match status" value="1"/>
</dbReference>
<dbReference type="Pfam" id="PF17035">
    <property type="entry name" value="BET"/>
    <property type="match status" value="1"/>
</dbReference>
<reference evidence="7" key="1">
    <citation type="journal article" date="2011" name="Genome Res.">
        <title>Deep small RNA sequencing from the nematode Ascaris reveals conservation, functional diversification, and novel developmental profiles.</title>
        <authorList>
            <person name="Wang J."/>
            <person name="Czech B."/>
            <person name="Crunk A."/>
            <person name="Wallace A."/>
            <person name="Mitreva M."/>
            <person name="Hannon G.J."/>
            <person name="Davis R.E."/>
        </authorList>
    </citation>
    <scope>NUCLEOTIDE SEQUENCE</scope>
</reference>
<dbReference type="PROSITE" id="PS50014">
    <property type="entry name" value="BROMODOMAIN_2"/>
    <property type="match status" value="1"/>
</dbReference>
<name>F1KW51_ASCSU</name>
<feature type="region of interest" description="Disordered" evidence="4">
    <location>
        <begin position="496"/>
        <end position="551"/>
    </location>
</feature>
<feature type="region of interest" description="Disordered" evidence="4">
    <location>
        <begin position="647"/>
        <end position="696"/>
    </location>
</feature>
<evidence type="ECO:0000259" key="5">
    <source>
        <dbReference type="PROSITE" id="PS50014"/>
    </source>
</evidence>
<feature type="compositionally biased region" description="Polar residues" evidence="4">
    <location>
        <begin position="35"/>
        <end position="48"/>
    </location>
</feature>
<keyword evidence="2 3" id="KW-0103">Bromodomain</keyword>
<dbReference type="InterPro" id="IPR038336">
    <property type="entry name" value="NET_sf"/>
</dbReference>
<evidence type="ECO:0000256" key="4">
    <source>
        <dbReference type="SAM" id="MobiDB-lite"/>
    </source>
</evidence>
<keyword evidence="1" id="KW-0677">Repeat</keyword>
<evidence type="ECO:0000256" key="1">
    <source>
        <dbReference type="ARBA" id="ARBA00022737"/>
    </source>
</evidence>
<dbReference type="Gene3D" id="1.20.920.10">
    <property type="entry name" value="Bromodomain-like"/>
    <property type="match status" value="1"/>
</dbReference>
<organism evidence="7">
    <name type="scientific">Ascaris suum</name>
    <name type="common">Pig roundworm</name>
    <name type="synonym">Ascaris lumbricoides</name>
    <dbReference type="NCBI Taxonomy" id="6253"/>
    <lineage>
        <taxon>Eukaryota</taxon>
        <taxon>Metazoa</taxon>
        <taxon>Ecdysozoa</taxon>
        <taxon>Nematoda</taxon>
        <taxon>Chromadorea</taxon>
        <taxon>Rhabditida</taxon>
        <taxon>Spirurina</taxon>
        <taxon>Ascaridomorpha</taxon>
        <taxon>Ascaridoidea</taxon>
        <taxon>Ascarididae</taxon>
        <taxon>Ascaris</taxon>
    </lineage>
</organism>
<proteinExistence type="evidence at transcript level"/>
<dbReference type="GO" id="GO:0005634">
    <property type="term" value="C:nucleus"/>
    <property type="evidence" value="ECO:0007669"/>
    <property type="project" value="TreeGrafter"/>
</dbReference>
<dbReference type="PANTHER" id="PTHR22880:SF225">
    <property type="entry name" value="BROMODOMAIN-CONTAINING PROTEIN BET-1-RELATED"/>
    <property type="match status" value="1"/>
</dbReference>
<dbReference type="GO" id="GO:0006338">
    <property type="term" value="P:chromatin remodeling"/>
    <property type="evidence" value="ECO:0007669"/>
    <property type="project" value="TreeGrafter"/>
</dbReference>
<feature type="region of interest" description="Disordered" evidence="4">
    <location>
        <begin position="1"/>
        <end position="74"/>
    </location>
</feature>
<sequence>MQNSATSHSIQQNAVSINDGALTERPSAVHRKVTDSGTAPSTPATNDSDSQHKKPSKLPENIWESPPQKAVRGVVQPRVFPPLGKPTRHTNQLQFMQKNVLDPLTRHQHAWPFISPVDAVKLNIPDYHNVVKRPMDLNTIGKRLQNSYYFSAEECMHDFETIFANCYEYNRKEDDVWLMCKNIENEYREKLKLLPTPEVELTRSVAKRLPVEDLVVRKRRRMRDDFAAREAHSVGALHSPPPEGNVSLPIDTAGGAELHNGAPNELVSQVSSFERVETCDVSKVKADNELAKSNEWPLNPTDASMAGNEEEQLDSIQTALEAEITKIQKKIAVLKRHELEVSNLLLRRREARANDKPVPTLEMSVVHELQSLLSKPLVAKVFHDAPSDSSSSVTNSSTLPIDTAVPSKLPVHSQVKGSADSAHSDIAPQFEISTAVKIPLSCEYTMRVEEEPTSGASPKEIGVWEQTEKTKDSNKGTINLTERTCFAEEIGPADAAMRGDEVSQQAAMPSSSKKTCKQQKSRKKSAKQLALSATGSKPDSGSDRYVVPMNREDKRRLSLDINRLPEDKLNTVVNIIKSHEGLPDCDADEVEFDIETLKPSTLRDLEVFVAACLKKKPRKPYTPKSQEDVDNRKRELEEKIRGLGGTVSAEYPLRVPKGEEVVGREASLSESSSSDGLDSSFCSSSDSSESESDGPI</sequence>
<dbReference type="InterPro" id="IPR050935">
    <property type="entry name" value="Bromo_chromatin_reader"/>
</dbReference>
<dbReference type="PRINTS" id="PR00503">
    <property type="entry name" value="BROMODOMAIN"/>
</dbReference>
<feature type="compositionally biased region" description="Polar residues" evidence="4">
    <location>
        <begin position="1"/>
        <end position="16"/>
    </location>
</feature>
<feature type="compositionally biased region" description="Low complexity" evidence="4">
    <location>
        <begin position="665"/>
        <end position="687"/>
    </location>
</feature>
<dbReference type="InterPro" id="IPR018359">
    <property type="entry name" value="Bromodomain_CS"/>
</dbReference>
<dbReference type="InterPro" id="IPR001487">
    <property type="entry name" value="Bromodomain"/>
</dbReference>
<dbReference type="FunFam" id="1.20.920.10:FF:000002">
    <property type="entry name" value="Bromodomain-containing protein 4"/>
    <property type="match status" value="1"/>
</dbReference>
<feature type="domain" description="Bromo" evidence="5">
    <location>
        <begin position="105"/>
        <end position="177"/>
    </location>
</feature>
<dbReference type="AlphaFoldDB" id="F1KW51"/>
<dbReference type="GO" id="GO:0000785">
    <property type="term" value="C:chromatin"/>
    <property type="evidence" value="ECO:0007669"/>
    <property type="project" value="TreeGrafter"/>
</dbReference>
<dbReference type="Gene3D" id="1.20.1270.220">
    <property type="match status" value="1"/>
</dbReference>
<accession>F1KW51</accession>
<dbReference type="InterPro" id="IPR027353">
    <property type="entry name" value="NET_dom"/>
</dbReference>